<dbReference type="PROSITE" id="PS51898">
    <property type="entry name" value="TYR_RECOMBINASE"/>
    <property type="match status" value="1"/>
</dbReference>
<protein>
    <recommendedName>
        <fullName evidence="5">Tyr recombinase domain-containing protein</fullName>
    </recommendedName>
</protein>
<dbReference type="GO" id="GO:0003677">
    <property type="term" value="F:DNA binding"/>
    <property type="evidence" value="ECO:0007669"/>
    <property type="project" value="UniProtKB-KW"/>
</dbReference>
<dbReference type="InterPro" id="IPR011010">
    <property type="entry name" value="DNA_brk_join_enz"/>
</dbReference>
<dbReference type="InterPro" id="IPR010998">
    <property type="entry name" value="Integrase_recombinase_N"/>
</dbReference>
<reference evidence="6 7" key="1">
    <citation type="submission" date="2016-10" db="EMBL/GenBank/DDBJ databases">
        <authorList>
            <person name="de Groot N.N."/>
        </authorList>
    </citation>
    <scope>NUCLEOTIDE SEQUENCE [LARGE SCALE GENOMIC DNA]</scope>
    <source>
        <strain evidence="6 7">DSM 25294</strain>
    </source>
</reference>
<dbReference type="PANTHER" id="PTHR30629:SF2">
    <property type="entry name" value="PROPHAGE INTEGRASE INTS-RELATED"/>
    <property type="match status" value="1"/>
</dbReference>
<dbReference type="InterPro" id="IPR053876">
    <property type="entry name" value="Phage_int_M"/>
</dbReference>
<evidence type="ECO:0000256" key="2">
    <source>
        <dbReference type="ARBA" id="ARBA00022908"/>
    </source>
</evidence>
<dbReference type="RefSeq" id="WP_093158484.1">
    <property type="nucleotide sequence ID" value="NZ_FNEK01000036.1"/>
</dbReference>
<dbReference type="STRING" id="571298.SAMN04488026_10368"/>
<evidence type="ECO:0000256" key="1">
    <source>
        <dbReference type="ARBA" id="ARBA00008857"/>
    </source>
</evidence>
<dbReference type="Gene3D" id="1.10.443.10">
    <property type="entry name" value="Intergrase catalytic core"/>
    <property type="match status" value="1"/>
</dbReference>
<dbReference type="GO" id="GO:0015074">
    <property type="term" value="P:DNA integration"/>
    <property type="evidence" value="ECO:0007669"/>
    <property type="project" value="UniProtKB-KW"/>
</dbReference>
<dbReference type="EMBL" id="FNEK01000036">
    <property type="protein sequence ID" value="SDK27491.1"/>
    <property type="molecule type" value="Genomic_DNA"/>
</dbReference>
<evidence type="ECO:0000259" key="5">
    <source>
        <dbReference type="PROSITE" id="PS51898"/>
    </source>
</evidence>
<evidence type="ECO:0000313" key="6">
    <source>
        <dbReference type="EMBL" id="SDK27491.1"/>
    </source>
</evidence>
<dbReference type="Proteomes" id="UP000199382">
    <property type="component" value="Unassembled WGS sequence"/>
</dbReference>
<evidence type="ECO:0000313" key="7">
    <source>
        <dbReference type="Proteomes" id="UP000199382"/>
    </source>
</evidence>
<dbReference type="InterPro" id="IPR013762">
    <property type="entry name" value="Integrase-like_cat_sf"/>
</dbReference>
<dbReference type="Pfam" id="PF13356">
    <property type="entry name" value="Arm-DNA-bind_3"/>
    <property type="match status" value="1"/>
</dbReference>
<dbReference type="OrthoDB" id="9795573at2"/>
<organism evidence="6 7">
    <name type="scientific">Aliiruegeria lutimaris</name>
    <dbReference type="NCBI Taxonomy" id="571298"/>
    <lineage>
        <taxon>Bacteria</taxon>
        <taxon>Pseudomonadati</taxon>
        <taxon>Pseudomonadota</taxon>
        <taxon>Alphaproteobacteria</taxon>
        <taxon>Rhodobacterales</taxon>
        <taxon>Roseobacteraceae</taxon>
        <taxon>Aliiruegeria</taxon>
    </lineage>
</organism>
<dbReference type="Gene3D" id="3.30.160.390">
    <property type="entry name" value="Integrase, DNA-binding domain"/>
    <property type="match status" value="1"/>
</dbReference>
<dbReference type="SUPFAM" id="SSF56349">
    <property type="entry name" value="DNA breaking-rejoining enzymes"/>
    <property type="match status" value="1"/>
</dbReference>
<name>A0A1G9AJN3_9RHOB</name>
<feature type="domain" description="Tyr recombinase" evidence="5">
    <location>
        <begin position="193"/>
        <end position="358"/>
    </location>
</feature>
<dbReference type="PANTHER" id="PTHR30629">
    <property type="entry name" value="PROPHAGE INTEGRASE"/>
    <property type="match status" value="1"/>
</dbReference>
<dbReference type="InterPro" id="IPR038488">
    <property type="entry name" value="Integrase_DNA-bd_sf"/>
</dbReference>
<dbReference type="InterPro" id="IPR002104">
    <property type="entry name" value="Integrase_catalytic"/>
</dbReference>
<dbReference type="CDD" id="cd00801">
    <property type="entry name" value="INT_P4_C"/>
    <property type="match status" value="1"/>
</dbReference>
<accession>A0A1G9AJN3</accession>
<sequence>MNLTDPKIRRLKDGEHMDGRGLYLRVRGDAKLWMWRYSLHGRRQRMSLGSYPAVSLLKARQKRDEAAALVAAGSDPTEAREARGRLTLADVIDLTFEARKAGLKGDGTAGRWMSPLKVHVLPKLGHRDVESITQADVAETLRPVWRTKTSASEKAIQRLGQALRHAEAAGYDVDPRVIDRAKVMLGDQGHRVTHHPAMPWQDLPEFFASLGDKAGDRALKFLILTASRSTPVRHAHADQIEDDVWTVPAELMKARKTKAQEFRVPLALAALELVREDGLLFPGQGGKVMSDMTLTAVLRRRGQPFVPHGFRSSFRDWSIDNGADGYVAEMVLAHAVGSKAQQAYARSSAFERRRALMHRWADFVTGQAGANVVQIPG</sequence>
<comment type="similarity">
    <text evidence="1">Belongs to the 'phage' integrase family.</text>
</comment>
<dbReference type="Pfam" id="PF22022">
    <property type="entry name" value="Phage_int_M"/>
    <property type="match status" value="1"/>
</dbReference>
<keyword evidence="2" id="KW-0229">DNA integration</keyword>
<proteinExistence type="inferred from homology"/>
<dbReference type="Gene3D" id="1.10.150.130">
    <property type="match status" value="1"/>
</dbReference>
<dbReference type="InterPro" id="IPR025166">
    <property type="entry name" value="Integrase_DNA_bind_dom"/>
</dbReference>
<dbReference type="InterPro" id="IPR050808">
    <property type="entry name" value="Phage_Integrase"/>
</dbReference>
<evidence type="ECO:0000256" key="3">
    <source>
        <dbReference type="ARBA" id="ARBA00023125"/>
    </source>
</evidence>
<keyword evidence="3" id="KW-0238">DNA-binding</keyword>
<dbReference type="GO" id="GO:0006310">
    <property type="term" value="P:DNA recombination"/>
    <property type="evidence" value="ECO:0007669"/>
    <property type="project" value="UniProtKB-KW"/>
</dbReference>
<evidence type="ECO:0000256" key="4">
    <source>
        <dbReference type="ARBA" id="ARBA00023172"/>
    </source>
</evidence>
<keyword evidence="7" id="KW-1185">Reference proteome</keyword>
<dbReference type="AlphaFoldDB" id="A0A1G9AJN3"/>
<gene>
    <name evidence="6" type="ORF">SAMN04488026_10368</name>
</gene>
<keyword evidence="4" id="KW-0233">DNA recombination</keyword>